<protein>
    <submittedName>
        <fullName evidence="1">2541_t:CDS:1</fullName>
    </submittedName>
</protein>
<keyword evidence="2" id="KW-1185">Reference proteome</keyword>
<accession>A0ACA9LNJ9</accession>
<reference evidence="1" key="1">
    <citation type="submission" date="2021-06" db="EMBL/GenBank/DDBJ databases">
        <authorList>
            <person name="Kallberg Y."/>
            <person name="Tangrot J."/>
            <person name="Rosling A."/>
        </authorList>
    </citation>
    <scope>NUCLEOTIDE SEQUENCE</scope>
    <source>
        <strain evidence="1">AU212A</strain>
    </source>
</reference>
<organism evidence="1 2">
    <name type="scientific">Scutellospora calospora</name>
    <dbReference type="NCBI Taxonomy" id="85575"/>
    <lineage>
        <taxon>Eukaryota</taxon>
        <taxon>Fungi</taxon>
        <taxon>Fungi incertae sedis</taxon>
        <taxon>Mucoromycota</taxon>
        <taxon>Glomeromycotina</taxon>
        <taxon>Glomeromycetes</taxon>
        <taxon>Diversisporales</taxon>
        <taxon>Gigasporaceae</taxon>
        <taxon>Scutellospora</taxon>
    </lineage>
</organism>
<evidence type="ECO:0000313" key="2">
    <source>
        <dbReference type="Proteomes" id="UP000789860"/>
    </source>
</evidence>
<gene>
    <name evidence="1" type="ORF">SCALOS_LOCUS4679</name>
</gene>
<evidence type="ECO:0000313" key="1">
    <source>
        <dbReference type="EMBL" id="CAG8536817.1"/>
    </source>
</evidence>
<sequence>MSLSNTENISFSDKPIEEDNNLINETLQTCVICHDEITSLYQLPCNHIFHVNCIEIWLKKDENSKNCSKCKDPYNEDELNTILKHIEESRNLKLKRKLKEIESIKRNFERSLKKTEIKTENKLHDEKKKFRDRKKKLKDDYDTKVKKLEEENEKMNKNLNEEIKTKKLKLSNENEIRLEHINKKYDL</sequence>
<proteinExistence type="predicted"/>
<dbReference type="Proteomes" id="UP000789860">
    <property type="component" value="Unassembled WGS sequence"/>
</dbReference>
<dbReference type="EMBL" id="CAJVPM010006598">
    <property type="protein sequence ID" value="CAG8536817.1"/>
    <property type="molecule type" value="Genomic_DNA"/>
</dbReference>
<comment type="caution">
    <text evidence="1">The sequence shown here is derived from an EMBL/GenBank/DDBJ whole genome shotgun (WGS) entry which is preliminary data.</text>
</comment>
<name>A0ACA9LNJ9_9GLOM</name>